<keyword evidence="7" id="KW-1185">Reference proteome</keyword>
<comment type="caution">
    <text evidence="6">The sequence shown here is derived from an EMBL/GenBank/DDBJ whole genome shotgun (WGS) entry which is preliminary data.</text>
</comment>
<dbReference type="PANTHER" id="PTHR15346">
    <property type="entry name" value="DYNACTIN SUBUNIT"/>
    <property type="match status" value="1"/>
</dbReference>
<feature type="coiled-coil region" evidence="5">
    <location>
        <begin position="96"/>
        <end position="153"/>
    </location>
</feature>
<dbReference type="GO" id="GO:0005737">
    <property type="term" value="C:cytoplasm"/>
    <property type="evidence" value="ECO:0007669"/>
    <property type="project" value="UniProtKB-SubCell"/>
</dbReference>
<dbReference type="AlphaFoldDB" id="A0AAV2PSV0"/>
<reference evidence="6 7" key="1">
    <citation type="submission" date="2024-05" db="EMBL/GenBank/DDBJ databases">
        <authorList>
            <person name="Wallberg A."/>
        </authorList>
    </citation>
    <scope>NUCLEOTIDE SEQUENCE [LARGE SCALE GENOMIC DNA]</scope>
</reference>
<keyword evidence="5" id="KW-0175">Coiled coil</keyword>
<evidence type="ECO:0000313" key="7">
    <source>
        <dbReference type="Proteomes" id="UP001497623"/>
    </source>
</evidence>
<evidence type="ECO:0000313" key="6">
    <source>
        <dbReference type="EMBL" id="CAL4063134.1"/>
    </source>
</evidence>
<proteinExistence type="inferred from homology"/>
<keyword evidence="4" id="KW-0243">Dynein</keyword>
<dbReference type="Proteomes" id="UP001497623">
    <property type="component" value="Unassembled WGS sequence"/>
</dbReference>
<evidence type="ECO:0008006" key="8">
    <source>
        <dbReference type="Google" id="ProtNLM"/>
    </source>
</evidence>
<dbReference type="GO" id="GO:0007017">
    <property type="term" value="P:microtubule-based process"/>
    <property type="evidence" value="ECO:0007669"/>
    <property type="project" value="InterPro"/>
</dbReference>
<evidence type="ECO:0000256" key="3">
    <source>
        <dbReference type="ARBA" id="ARBA00022490"/>
    </source>
</evidence>
<evidence type="ECO:0000256" key="2">
    <source>
        <dbReference type="ARBA" id="ARBA00006176"/>
    </source>
</evidence>
<dbReference type="GO" id="GO:0030286">
    <property type="term" value="C:dynein complex"/>
    <property type="evidence" value="ECO:0007669"/>
    <property type="project" value="UniProtKB-KW"/>
</dbReference>
<organism evidence="6 7">
    <name type="scientific">Meganyctiphanes norvegica</name>
    <name type="common">Northern krill</name>
    <name type="synonym">Thysanopoda norvegica</name>
    <dbReference type="NCBI Taxonomy" id="48144"/>
    <lineage>
        <taxon>Eukaryota</taxon>
        <taxon>Metazoa</taxon>
        <taxon>Ecdysozoa</taxon>
        <taxon>Arthropoda</taxon>
        <taxon>Crustacea</taxon>
        <taxon>Multicrustacea</taxon>
        <taxon>Malacostraca</taxon>
        <taxon>Eumalacostraca</taxon>
        <taxon>Eucarida</taxon>
        <taxon>Euphausiacea</taxon>
        <taxon>Euphausiidae</taxon>
        <taxon>Meganyctiphanes</taxon>
    </lineage>
</organism>
<dbReference type="GO" id="GO:0005869">
    <property type="term" value="C:dynactin complex"/>
    <property type="evidence" value="ECO:0007669"/>
    <property type="project" value="InterPro"/>
</dbReference>
<dbReference type="EMBL" id="CAXKWB010001017">
    <property type="protein sequence ID" value="CAL4063134.1"/>
    <property type="molecule type" value="Genomic_DNA"/>
</dbReference>
<dbReference type="InterPro" id="IPR028133">
    <property type="entry name" value="Dynamitin"/>
</dbReference>
<evidence type="ECO:0000256" key="4">
    <source>
        <dbReference type="ARBA" id="ARBA00023017"/>
    </source>
</evidence>
<comment type="similarity">
    <text evidence="2">Belongs to the dynactin subunit 2 family.</text>
</comment>
<name>A0AAV2PSV0_MEGNR</name>
<gene>
    <name evidence="6" type="ORF">MNOR_LOCUS3100</name>
</gene>
<keyword evidence="3" id="KW-0963">Cytoplasm</keyword>
<evidence type="ECO:0000256" key="5">
    <source>
        <dbReference type="SAM" id="Coils"/>
    </source>
</evidence>
<evidence type="ECO:0000256" key="1">
    <source>
        <dbReference type="ARBA" id="ARBA00004496"/>
    </source>
</evidence>
<sequence>MEPPRCNNYSGLLFGPPPDDSTCRIDAKGVYPCYITGRANSTLEVSLLSASLWMQELETKVLDAKHVDFSDRISYSRRRGYDARRVEWEVNGEGEEETLVQKYQRLQCEINQLTQDVQAVKEDIPCGDGTTSATELSKQVDSLNHTLVNLKLEEQLGTQLVQNISQPQVALQKKLINLLESFKKTGLVAEKTSKEKTIPPADSKSGDGSAITYELYYAPEHARLNQLAQAAQLEKKIDRLETLIGNDPEKLSSLSAWTNHKSVLGAIQVLSSRLSLLEPSHLDHIEGRLHSVHTRMNSISEKKQAIDDADKQSKVSELYELVKKSETLCSALPEVVDRLVSLEDLHEQAMQFSRSVKQLDSAQSQLTNALQSNADLVSAVQEKFTANLQTIQTNVESLDNRINKLK</sequence>
<accession>A0AAV2PSV0</accession>
<comment type="subcellular location">
    <subcellularLocation>
        <location evidence="1">Cytoplasm</location>
    </subcellularLocation>
</comment>
<protein>
    <recommendedName>
        <fullName evidence="8">Dynactin subunit 2</fullName>
    </recommendedName>
</protein>
<dbReference type="Pfam" id="PF04912">
    <property type="entry name" value="Dynamitin"/>
    <property type="match status" value="1"/>
</dbReference>